<keyword evidence="2" id="KW-1185">Reference proteome</keyword>
<accession>A0ABW7GW05</accession>
<dbReference type="Proteomes" id="UP001606303">
    <property type="component" value="Unassembled WGS sequence"/>
</dbReference>
<name>A0ABW7GW05_9BURK</name>
<dbReference type="Pfam" id="PF07676">
    <property type="entry name" value="PD40"/>
    <property type="match status" value="2"/>
</dbReference>
<organism evidence="1 2">
    <name type="scientific">Pelomonas baiyunensis</name>
    <dbReference type="NCBI Taxonomy" id="3299026"/>
    <lineage>
        <taxon>Bacteria</taxon>
        <taxon>Pseudomonadati</taxon>
        <taxon>Pseudomonadota</taxon>
        <taxon>Betaproteobacteria</taxon>
        <taxon>Burkholderiales</taxon>
        <taxon>Sphaerotilaceae</taxon>
        <taxon>Roseateles</taxon>
    </lineage>
</organism>
<gene>
    <name evidence="1" type="ORF">ACG01O_05330</name>
</gene>
<evidence type="ECO:0000313" key="1">
    <source>
        <dbReference type="EMBL" id="MFG6466022.1"/>
    </source>
</evidence>
<evidence type="ECO:0000313" key="2">
    <source>
        <dbReference type="Proteomes" id="UP001606303"/>
    </source>
</evidence>
<dbReference type="SUPFAM" id="SSF69304">
    <property type="entry name" value="Tricorn protease N-terminal domain"/>
    <property type="match status" value="1"/>
</dbReference>
<dbReference type="EMBL" id="JBIGIB010000001">
    <property type="protein sequence ID" value="MFG6466022.1"/>
    <property type="molecule type" value="Genomic_DNA"/>
</dbReference>
<dbReference type="Gene3D" id="2.120.10.30">
    <property type="entry name" value="TolB, C-terminal domain"/>
    <property type="match status" value="1"/>
</dbReference>
<reference evidence="1 2" key="1">
    <citation type="submission" date="2024-08" db="EMBL/GenBank/DDBJ databases">
        <authorList>
            <person name="Lu H."/>
        </authorList>
    </citation>
    <scope>NUCLEOTIDE SEQUENCE [LARGE SCALE GENOMIC DNA]</scope>
    <source>
        <strain evidence="1 2">BYS87W</strain>
    </source>
</reference>
<comment type="caution">
    <text evidence="1">The sequence shown here is derived from an EMBL/GenBank/DDBJ whole genome shotgun (WGS) entry which is preliminary data.</text>
</comment>
<dbReference type="RefSeq" id="WP_394382048.1">
    <property type="nucleotide sequence ID" value="NZ_JBIGIB010000001.1"/>
</dbReference>
<proteinExistence type="predicted"/>
<sequence>MFTARLNGATGQVSEVTNITPVKGANFQPSFTRDGQAVLFASDRTGSNNVYRYDLASGATTALTATPHNLYSPTPLPDGSGFSAVRVVEADPAYGIESKQPSLWRFGWDGQEIAPVVPVMRVGYHAWVDGERLALFIVDDVAERNAHRAVLFNRSTGKSTPLTDKPGRSLGRSADGRRALYVDQTDPEHWQLCAQGEGETTPQVLVETPVGPDGVKDPNRSQYFAALPDGSVLMARGALVLRWSGKPGARFEPLAELPGVNGNIRNLTASPDGKRLAFSVTLTAPKP</sequence>
<protein>
    <submittedName>
        <fullName evidence="1">TolB family protein</fullName>
    </submittedName>
</protein>
<dbReference type="InterPro" id="IPR011659">
    <property type="entry name" value="WD40"/>
</dbReference>
<dbReference type="InterPro" id="IPR011042">
    <property type="entry name" value="6-blade_b-propeller_TolB-like"/>
</dbReference>